<sequence length="324" mass="35875">MTPLSRYATCAGYEIHYTEWGASDAPVVVAWHGLARTGRDMDELAAHLAPRYRVICPDTIGRGLSQWARKPAEEYQLRFYARIVADLFDALGIAQAHWVGTSMGGAIGTVCASGLFEPELKGRIRSLLLNDNAPRLADEALGRIKAYAGSPPAFDTVAELETFFRQVYQPYGWLSDAQWRRLTETSTRRLPDGRVTPHYDPAMVQQFTHHANDYLIWDHYDALDIPVLCLRGEDSDLVLRETTIEMLTRGPGARGQARVVEVPGCGHAPALNVPEHYALVDRFFVHGVQDPGAEAPALVRTAGGPSASAPLRSQYRAPTRLQWP</sequence>
<dbReference type="AlphaFoldDB" id="A0A7X0PHI5"/>
<reference evidence="3 4" key="1">
    <citation type="submission" date="2020-08" db="EMBL/GenBank/DDBJ databases">
        <title>Functional genomics of gut bacteria from endangered species of beetles.</title>
        <authorList>
            <person name="Carlos-Shanley C."/>
        </authorList>
    </citation>
    <scope>NUCLEOTIDE SEQUENCE [LARGE SCALE GENOMIC DNA]</scope>
    <source>
        <strain evidence="3 4">S00198</strain>
    </source>
</reference>
<dbReference type="PANTHER" id="PTHR43194">
    <property type="entry name" value="HYDROLASE ALPHA/BETA FOLD FAMILY"/>
    <property type="match status" value="1"/>
</dbReference>
<accession>A0A7X0PHI5</accession>
<name>A0A7X0PHI5_9BURK</name>
<organism evidence="3 4">
    <name type="scientific">Acidovorax soli</name>
    <dbReference type="NCBI Taxonomy" id="592050"/>
    <lineage>
        <taxon>Bacteria</taxon>
        <taxon>Pseudomonadati</taxon>
        <taxon>Pseudomonadota</taxon>
        <taxon>Betaproteobacteria</taxon>
        <taxon>Burkholderiales</taxon>
        <taxon>Comamonadaceae</taxon>
        <taxon>Acidovorax</taxon>
    </lineage>
</organism>
<feature type="region of interest" description="Disordered" evidence="1">
    <location>
        <begin position="301"/>
        <end position="324"/>
    </location>
</feature>
<comment type="caution">
    <text evidence="3">The sequence shown here is derived from an EMBL/GenBank/DDBJ whole genome shotgun (WGS) entry which is preliminary data.</text>
</comment>
<evidence type="ECO:0000259" key="2">
    <source>
        <dbReference type="Pfam" id="PF00561"/>
    </source>
</evidence>
<dbReference type="InterPro" id="IPR029058">
    <property type="entry name" value="AB_hydrolase_fold"/>
</dbReference>
<dbReference type="Gene3D" id="3.40.50.1820">
    <property type="entry name" value="alpha/beta hydrolase"/>
    <property type="match status" value="1"/>
</dbReference>
<dbReference type="RefSeq" id="WP_184861374.1">
    <property type="nucleotide sequence ID" value="NZ_JACHLK010000010.1"/>
</dbReference>
<proteinExistence type="predicted"/>
<protein>
    <submittedName>
        <fullName evidence="3">Pimeloyl-ACP methyl ester carboxylesterase</fullName>
    </submittedName>
</protein>
<dbReference type="InterPro" id="IPR050228">
    <property type="entry name" value="Carboxylesterase_BioH"/>
</dbReference>
<gene>
    <name evidence="3" type="ORF">HNP48_004581</name>
</gene>
<dbReference type="PANTHER" id="PTHR43194:SF2">
    <property type="entry name" value="PEROXISOMAL MEMBRANE PROTEIN LPX1"/>
    <property type="match status" value="1"/>
</dbReference>
<dbReference type="InterPro" id="IPR000073">
    <property type="entry name" value="AB_hydrolase_1"/>
</dbReference>
<evidence type="ECO:0000313" key="3">
    <source>
        <dbReference type="EMBL" id="MBB6561879.1"/>
    </source>
</evidence>
<dbReference type="EMBL" id="JACHLK010000010">
    <property type="protein sequence ID" value="MBB6561879.1"/>
    <property type="molecule type" value="Genomic_DNA"/>
</dbReference>
<dbReference type="Proteomes" id="UP000575083">
    <property type="component" value="Unassembled WGS sequence"/>
</dbReference>
<keyword evidence="4" id="KW-1185">Reference proteome</keyword>
<evidence type="ECO:0000256" key="1">
    <source>
        <dbReference type="SAM" id="MobiDB-lite"/>
    </source>
</evidence>
<dbReference type="SUPFAM" id="SSF53474">
    <property type="entry name" value="alpha/beta-Hydrolases"/>
    <property type="match status" value="1"/>
</dbReference>
<feature type="domain" description="AB hydrolase-1" evidence="2">
    <location>
        <begin position="26"/>
        <end position="269"/>
    </location>
</feature>
<evidence type="ECO:0000313" key="4">
    <source>
        <dbReference type="Proteomes" id="UP000575083"/>
    </source>
</evidence>
<dbReference type="Pfam" id="PF00561">
    <property type="entry name" value="Abhydrolase_1"/>
    <property type="match status" value="1"/>
</dbReference>